<dbReference type="RefSeq" id="WP_245699245.1">
    <property type="nucleotide sequence ID" value="NZ_FNAP01000012.1"/>
</dbReference>
<dbReference type="STRING" id="69960.SAMN05421720_1121"/>
<dbReference type="InterPro" id="IPR021938">
    <property type="entry name" value="DUF3553"/>
</dbReference>
<gene>
    <name evidence="1" type="ORF">SAMN05421720_1121</name>
</gene>
<sequence length="70" mass="7722">MAPDLMFSDSEIVTPGAWIRLPDQPDWGKGQVQSVVGPRVTVNFENRGKQVLNTHAIVLDVVQEARPPRG</sequence>
<evidence type="ECO:0008006" key="3">
    <source>
        <dbReference type="Google" id="ProtNLM"/>
    </source>
</evidence>
<accession>A0A1G7FNL5</accession>
<organism evidence="1 2">
    <name type="scientific">Rhodospira trueperi</name>
    <dbReference type="NCBI Taxonomy" id="69960"/>
    <lineage>
        <taxon>Bacteria</taxon>
        <taxon>Pseudomonadati</taxon>
        <taxon>Pseudomonadota</taxon>
        <taxon>Alphaproteobacteria</taxon>
        <taxon>Rhodospirillales</taxon>
        <taxon>Rhodospirillaceae</taxon>
        <taxon>Rhodospira</taxon>
    </lineage>
</organism>
<evidence type="ECO:0000313" key="2">
    <source>
        <dbReference type="Proteomes" id="UP000199412"/>
    </source>
</evidence>
<dbReference type="EMBL" id="FNAP01000012">
    <property type="protein sequence ID" value="SDE77444.1"/>
    <property type="molecule type" value="Genomic_DNA"/>
</dbReference>
<proteinExistence type="predicted"/>
<dbReference type="Pfam" id="PF12073">
    <property type="entry name" value="DUF3553"/>
    <property type="match status" value="1"/>
</dbReference>
<dbReference type="AlphaFoldDB" id="A0A1G7FNL5"/>
<protein>
    <recommendedName>
        <fullName evidence="3">DUF3553 domain-containing protein</fullName>
    </recommendedName>
</protein>
<dbReference type="Proteomes" id="UP000199412">
    <property type="component" value="Unassembled WGS sequence"/>
</dbReference>
<keyword evidence="2" id="KW-1185">Reference proteome</keyword>
<name>A0A1G7FNL5_9PROT</name>
<evidence type="ECO:0000313" key="1">
    <source>
        <dbReference type="EMBL" id="SDE77444.1"/>
    </source>
</evidence>
<reference evidence="1 2" key="1">
    <citation type="submission" date="2016-10" db="EMBL/GenBank/DDBJ databases">
        <authorList>
            <person name="de Groot N.N."/>
        </authorList>
    </citation>
    <scope>NUCLEOTIDE SEQUENCE [LARGE SCALE GENOMIC DNA]</scope>
    <source>
        <strain evidence="1 2">ATCC 700224</strain>
    </source>
</reference>